<dbReference type="EMBL" id="SSSM01000004">
    <property type="protein sequence ID" value="THG30756.1"/>
    <property type="molecule type" value="Genomic_DNA"/>
</dbReference>
<keyword evidence="1" id="KW-1133">Transmembrane helix</keyword>
<keyword evidence="4" id="KW-1185">Reference proteome</keyword>
<dbReference type="Proteomes" id="UP000309133">
    <property type="component" value="Unassembled WGS sequence"/>
</dbReference>
<feature type="transmembrane region" description="Helical" evidence="1">
    <location>
        <begin position="16"/>
        <end position="37"/>
    </location>
</feature>
<name>A0A4S4FNB9_9MICO</name>
<evidence type="ECO:0000256" key="1">
    <source>
        <dbReference type="SAM" id="Phobius"/>
    </source>
</evidence>
<dbReference type="RefSeq" id="WP_136427113.1">
    <property type="nucleotide sequence ID" value="NZ_SSSM01000003.1"/>
</dbReference>
<organism evidence="2 4">
    <name type="scientific">Naasia lichenicola</name>
    <dbReference type="NCBI Taxonomy" id="2565933"/>
    <lineage>
        <taxon>Bacteria</taxon>
        <taxon>Bacillati</taxon>
        <taxon>Actinomycetota</taxon>
        <taxon>Actinomycetes</taxon>
        <taxon>Micrococcales</taxon>
        <taxon>Microbacteriaceae</taxon>
        <taxon>Naasia</taxon>
    </lineage>
</organism>
<proteinExistence type="predicted"/>
<dbReference type="EMBL" id="SSSM01000003">
    <property type="protein sequence ID" value="THG31993.1"/>
    <property type="molecule type" value="Genomic_DNA"/>
</dbReference>
<evidence type="ECO:0000313" key="4">
    <source>
        <dbReference type="Proteomes" id="UP000309133"/>
    </source>
</evidence>
<dbReference type="AlphaFoldDB" id="A0A4S4FNB9"/>
<evidence type="ECO:0000313" key="3">
    <source>
        <dbReference type="EMBL" id="THG31993.1"/>
    </source>
</evidence>
<gene>
    <name evidence="3" type="ORF">E6C64_08095</name>
    <name evidence="2" type="ORF">E6C64_08950</name>
</gene>
<sequence>MTVDRVVRSGDNPFQAALLSVAVVLIAIGVITFGVAASKAAPSPLYPDAAADALPSLIWGGAIIGIGAISFLFWLLVSALKWNGRTADPRVAVLVESPHLTEAA</sequence>
<protein>
    <submittedName>
        <fullName evidence="2">Uncharacterized protein</fullName>
    </submittedName>
</protein>
<keyword evidence="1" id="KW-0812">Transmembrane</keyword>
<evidence type="ECO:0000313" key="2">
    <source>
        <dbReference type="EMBL" id="THG30756.1"/>
    </source>
</evidence>
<accession>A0A4S4FNB9</accession>
<comment type="caution">
    <text evidence="2">The sequence shown here is derived from an EMBL/GenBank/DDBJ whole genome shotgun (WGS) entry which is preliminary data.</text>
</comment>
<keyword evidence="1" id="KW-0472">Membrane</keyword>
<feature type="transmembrane region" description="Helical" evidence="1">
    <location>
        <begin position="57"/>
        <end position="77"/>
    </location>
</feature>
<reference evidence="2 4" key="1">
    <citation type="submission" date="2019-04" db="EMBL/GenBank/DDBJ databases">
        <authorList>
            <person name="Jiang L."/>
        </authorList>
    </citation>
    <scope>NUCLEOTIDE SEQUENCE [LARGE SCALE GENOMIC DNA]</scope>
    <source>
        <strain evidence="2 4">YIM 131853</strain>
    </source>
</reference>